<reference evidence="2 3" key="1">
    <citation type="submission" date="2021-06" db="EMBL/GenBank/DDBJ databases">
        <authorList>
            <person name="Jeong J.W."/>
        </authorList>
    </citation>
    <scope>NUCLEOTIDE SEQUENCE [LARGE SCALE GENOMIC DNA]</scope>
    <source>
        <strain evidence="2 3">MMS21-TAE1-1</strain>
    </source>
</reference>
<gene>
    <name evidence="2" type="ORF">KSW38_17815</name>
</gene>
<feature type="domain" description="Mycothiol-dependent maleylpyruvate isomerase metal-binding" evidence="1">
    <location>
        <begin position="14"/>
        <end position="99"/>
    </location>
</feature>
<organism evidence="2 3">
    <name type="scientific">Paenarthrobacter aromaticivorans</name>
    <dbReference type="NCBI Taxonomy" id="2849150"/>
    <lineage>
        <taxon>Bacteria</taxon>
        <taxon>Bacillati</taxon>
        <taxon>Actinomycetota</taxon>
        <taxon>Actinomycetes</taxon>
        <taxon>Micrococcales</taxon>
        <taxon>Micrococcaceae</taxon>
        <taxon>Paenarthrobacter</taxon>
    </lineage>
</organism>
<dbReference type="Pfam" id="PF11716">
    <property type="entry name" value="MDMPI_N"/>
    <property type="match status" value="1"/>
</dbReference>
<accession>A0ABS6I8X0</accession>
<dbReference type="InterPro" id="IPR017517">
    <property type="entry name" value="Maleyloyr_isom"/>
</dbReference>
<dbReference type="Proteomes" id="UP000824166">
    <property type="component" value="Unassembled WGS sequence"/>
</dbReference>
<dbReference type="NCBIfam" id="TIGR03083">
    <property type="entry name" value="maleylpyruvate isomerase family mycothiol-dependent enzyme"/>
    <property type="match status" value="1"/>
</dbReference>
<proteinExistence type="predicted"/>
<evidence type="ECO:0000313" key="3">
    <source>
        <dbReference type="Proteomes" id="UP000824166"/>
    </source>
</evidence>
<evidence type="ECO:0000259" key="1">
    <source>
        <dbReference type="Pfam" id="PF11716"/>
    </source>
</evidence>
<protein>
    <submittedName>
        <fullName evidence="2">Maleylpyruvate isomerase family mycothiol-dependent enzyme</fullName>
    </submittedName>
</protein>
<name>A0ABS6I8X0_9MICC</name>
<dbReference type="EMBL" id="JAHOPC010000012">
    <property type="protein sequence ID" value="MBU8868151.1"/>
    <property type="molecule type" value="Genomic_DNA"/>
</dbReference>
<dbReference type="InterPro" id="IPR024344">
    <property type="entry name" value="MDMPI_metal-binding"/>
</dbReference>
<keyword evidence="3" id="KW-1185">Reference proteome</keyword>
<comment type="caution">
    <text evidence="2">The sequence shown here is derived from an EMBL/GenBank/DDBJ whole genome shotgun (WGS) entry which is preliminary data.</text>
</comment>
<sequence length="214" mass="23339">MASSPRSVIWPVVHDERRALIHDLEPLPEPLWETPSLCPGWDIHDVLAHVVDSAKTTRLGFIRRMIEARFDFDRDNAVGVEREKAKDPGRTLTALRAVVSRTSGPPAGIATRLVEAFVHGEDIRRPLGMTRNYPAEQVALALGYQVKTTTRMGGGKEIAAGWRLVATDTDFQHGDGPEVQGPAISLLLAVSGRPVSEDELTGPGAPVFLEQARP</sequence>
<keyword evidence="2" id="KW-0413">Isomerase</keyword>
<dbReference type="RefSeq" id="WP_216926273.1">
    <property type="nucleotide sequence ID" value="NZ_JAHOPC010000012.1"/>
</dbReference>
<dbReference type="GO" id="GO:0016853">
    <property type="term" value="F:isomerase activity"/>
    <property type="evidence" value="ECO:0007669"/>
    <property type="project" value="UniProtKB-KW"/>
</dbReference>
<evidence type="ECO:0000313" key="2">
    <source>
        <dbReference type="EMBL" id="MBU8868151.1"/>
    </source>
</evidence>